<dbReference type="GO" id="GO:0016747">
    <property type="term" value="F:acyltransferase activity, transferring groups other than amino-acyl groups"/>
    <property type="evidence" value="ECO:0007669"/>
    <property type="project" value="InterPro"/>
</dbReference>
<dbReference type="SUPFAM" id="SSF55729">
    <property type="entry name" value="Acyl-CoA N-acyltransferases (Nat)"/>
    <property type="match status" value="1"/>
</dbReference>
<keyword evidence="1 4" id="KW-0808">Transferase</keyword>
<name>A0A2I1IKC0_9ACTO</name>
<evidence type="ECO:0000259" key="3">
    <source>
        <dbReference type="PROSITE" id="PS51186"/>
    </source>
</evidence>
<evidence type="ECO:0000256" key="1">
    <source>
        <dbReference type="ARBA" id="ARBA00022679"/>
    </source>
</evidence>
<feature type="domain" description="N-acetyltransferase" evidence="3">
    <location>
        <begin position="5"/>
        <end position="192"/>
    </location>
</feature>
<evidence type="ECO:0000256" key="2">
    <source>
        <dbReference type="ARBA" id="ARBA00023315"/>
    </source>
</evidence>
<dbReference type="InterPro" id="IPR050832">
    <property type="entry name" value="Bact_Acetyltransf"/>
</dbReference>
<sequence>MRADRSVRPATVADASEIGRIQLQAMKAELAAGLENPSPALLASLPEEQFVQTWRTSIQSPPDGRHLVLTALDGARVVGFAAIAPAEDLSQATALPSGPAPLQEGPAQGQIVALEVGAKERQRGHGSRLLAACADIFKRTGARRVQVWISAGDSARIKFYSEAGFAPAGLRRKLAVGGQSLIQHVWYTDIDS</sequence>
<dbReference type="InterPro" id="IPR000182">
    <property type="entry name" value="GNAT_dom"/>
</dbReference>
<keyword evidence="2" id="KW-0012">Acyltransferase</keyword>
<dbReference type="Gene3D" id="3.40.630.30">
    <property type="match status" value="1"/>
</dbReference>
<evidence type="ECO:0000313" key="5">
    <source>
        <dbReference type="Proteomes" id="UP000235122"/>
    </source>
</evidence>
<accession>A0A2I1IKC0</accession>
<proteinExistence type="predicted"/>
<dbReference type="AlphaFoldDB" id="A0A2I1IKC0"/>
<dbReference type="EMBL" id="PKKO01000006">
    <property type="protein sequence ID" value="PKY71579.1"/>
    <property type="molecule type" value="Genomic_DNA"/>
</dbReference>
<keyword evidence="5" id="KW-1185">Reference proteome</keyword>
<dbReference type="InterPro" id="IPR016181">
    <property type="entry name" value="Acyl_CoA_acyltransferase"/>
</dbReference>
<dbReference type="RefSeq" id="WP_101634905.1">
    <property type="nucleotide sequence ID" value="NZ_PKKO01000006.1"/>
</dbReference>
<dbReference type="PROSITE" id="PS51186">
    <property type="entry name" value="GNAT"/>
    <property type="match status" value="1"/>
</dbReference>
<reference evidence="4 5" key="1">
    <citation type="submission" date="2017-12" db="EMBL/GenBank/DDBJ databases">
        <title>Phylogenetic diversity of female urinary microbiome.</title>
        <authorList>
            <person name="Thomas-White K."/>
            <person name="Wolfe A.J."/>
        </authorList>
    </citation>
    <scope>NUCLEOTIDE SEQUENCE [LARGE SCALE GENOMIC DNA]</scope>
    <source>
        <strain evidence="4 5">UMB0402</strain>
    </source>
</reference>
<organism evidence="4 5">
    <name type="scientific">Winkia neuii</name>
    <dbReference type="NCBI Taxonomy" id="33007"/>
    <lineage>
        <taxon>Bacteria</taxon>
        <taxon>Bacillati</taxon>
        <taxon>Actinomycetota</taxon>
        <taxon>Actinomycetes</taxon>
        <taxon>Actinomycetales</taxon>
        <taxon>Actinomycetaceae</taxon>
        <taxon>Winkia</taxon>
    </lineage>
</organism>
<dbReference type="PANTHER" id="PTHR43877">
    <property type="entry name" value="AMINOALKYLPHOSPHONATE N-ACETYLTRANSFERASE-RELATED-RELATED"/>
    <property type="match status" value="1"/>
</dbReference>
<dbReference type="STRING" id="33007.HMPREF3198_01867"/>
<dbReference type="Proteomes" id="UP000235122">
    <property type="component" value="Unassembled WGS sequence"/>
</dbReference>
<dbReference type="Pfam" id="PF00583">
    <property type="entry name" value="Acetyltransf_1"/>
    <property type="match status" value="1"/>
</dbReference>
<evidence type="ECO:0000313" key="4">
    <source>
        <dbReference type="EMBL" id="PKY71579.1"/>
    </source>
</evidence>
<gene>
    <name evidence="4" type="ORF">CYJ19_10195</name>
</gene>
<dbReference type="CDD" id="cd04301">
    <property type="entry name" value="NAT_SF"/>
    <property type="match status" value="1"/>
</dbReference>
<comment type="caution">
    <text evidence="4">The sequence shown here is derived from an EMBL/GenBank/DDBJ whole genome shotgun (WGS) entry which is preliminary data.</text>
</comment>
<protein>
    <submittedName>
        <fullName evidence="4">GNAT family N-acetyltransferase</fullName>
    </submittedName>
</protein>